<dbReference type="InterPro" id="IPR051549">
    <property type="entry name" value="PEP_Utilizing_Enz"/>
</dbReference>
<evidence type="ECO:0000313" key="14">
    <source>
        <dbReference type="Proteomes" id="UP000218418"/>
    </source>
</evidence>
<evidence type="ECO:0000256" key="2">
    <source>
        <dbReference type="ARBA" id="ARBA00022516"/>
    </source>
</evidence>
<dbReference type="GO" id="GO:0005886">
    <property type="term" value="C:plasma membrane"/>
    <property type="evidence" value="ECO:0007669"/>
    <property type="project" value="InterPro"/>
</dbReference>
<dbReference type="InterPro" id="IPR013815">
    <property type="entry name" value="ATP_grasp_subdomain_1"/>
</dbReference>
<dbReference type="SUPFAM" id="SSF56059">
    <property type="entry name" value="Glutathione synthetase ATP-binding domain-like"/>
    <property type="match status" value="1"/>
</dbReference>
<dbReference type="EMBL" id="AP018227">
    <property type="protein sequence ID" value="BAY83627.1"/>
    <property type="molecule type" value="Genomic_DNA"/>
</dbReference>
<keyword evidence="8" id="KW-0594">Phospholipid biosynthesis</keyword>
<keyword evidence="9" id="KW-1208">Phospholipid metabolism</keyword>
<reference evidence="13 14" key="1">
    <citation type="submission" date="2017-06" db="EMBL/GenBank/DDBJ databases">
        <title>Genome sequencing of cyanobaciteial culture collection at National Institute for Environmental Studies (NIES).</title>
        <authorList>
            <person name="Hirose Y."/>
            <person name="Shimura Y."/>
            <person name="Fujisawa T."/>
            <person name="Nakamura Y."/>
            <person name="Kawachi M."/>
        </authorList>
    </citation>
    <scope>NUCLEOTIDE SEQUENCE [LARGE SCALE GENOMIC DNA]</scope>
    <source>
        <strain evidence="13 14">NIES-267</strain>
    </source>
</reference>
<gene>
    <name evidence="13" type="ORF">NIES267_31170</name>
</gene>
<feature type="transmembrane region" description="Helical" evidence="10">
    <location>
        <begin position="140"/>
        <end position="156"/>
    </location>
</feature>
<evidence type="ECO:0000256" key="4">
    <source>
        <dbReference type="ARBA" id="ARBA00022692"/>
    </source>
</evidence>
<keyword evidence="13" id="KW-0670">Pyruvate</keyword>
<feature type="domain" description="Pyruvate phosphate dikinase AMP/ATP-binding" evidence="12">
    <location>
        <begin position="263"/>
        <end position="445"/>
    </location>
</feature>
<keyword evidence="3" id="KW-0808">Transferase</keyword>
<proteinExistence type="predicted"/>
<evidence type="ECO:0000259" key="11">
    <source>
        <dbReference type="Pfam" id="PF00391"/>
    </source>
</evidence>
<dbReference type="GO" id="GO:0043772">
    <property type="term" value="F:acyl-phosphate glycerol-3-phosphate acyltransferase activity"/>
    <property type="evidence" value="ECO:0007669"/>
    <property type="project" value="InterPro"/>
</dbReference>
<dbReference type="AlphaFoldDB" id="A0A1Z4LQZ8"/>
<organism evidence="13 14">
    <name type="scientific">Calothrix parasitica NIES-267</name>
    <dbReference type="NCBI Taxonomy" id="1973488"/>
    <lineage>
        <taxon>Bacteria</taxon>
        <taxon>Bacillati</taxon>
        <taxon>Cyanobacteriota</taxon>
        <taxon>Cyanophyceae</taxon>
        <taxon>Nostocales</taxon>
        <taxon>Calotrichaceae</taxon>
        <taxon>Calothrix</taxon>
    </lineage>
</organism>
<evidence type="ECO:0000259" key="12">
    <source>
        <dbReference type="Pfam" id="PF01326"/>
    </source>
</evidence>
<evidence type="ECO:0000256" key="5">
    <source>
        <dbReference type="ARBA" id="ARBA00022989"/>
    </source>
</evidence>
<keyword evidence="1" id="KW-1003">Cell membrane</keyword>
<evidence type="ECO:0000256" key="8">
    <source>
        <dbReference type="ARBA" id="ARBA00023209"/>
    </source>
</evidence>
<keyword evidence="5 10" id="KW-1133">Transmembrane helix</keyword>
<feature type="transmembrane region" description="Helical" evidence="10">
    <location>
        <begin position="6"/>
        <end position="31"/>
    </location>
</feature>
<dbReference type="GO" id="GO:0005524">
    <property type="term" value="F:ATP binding"/>
    <property type="evidence" value="ECO:0007669"/>
    <property type="project" value="InterPro"/>
</dbReference>
<dbReference type="Pfam" id="PF01326">
    <property type="entry name" value="PPDK_N"/>
    <property type="match status" value="1"/>
</dbReference>
<dbReference type="OrthoDB" id="9765468at2"/>
<keyword evidence="7 10" id="KW-0472">Membrane</keyword>
<dbReference type="Proteomes" id="UP000218418">
    <property type="component" value="Chromosome"/>
</dbReference>
<evidence type="ECO:0000313" key="13">
    <source>
        <dbReference type="EMBL" id="BAY83627.1"/>
    </source>
</evidence>
<keyword evidence="4 10" id="KW-0812">Transmembrane</keyword>
<dbReference type="GO" id="GO:0008654">
    <property type="term" value="P:phospholipid biosynthetic process"/>
    <property type="evidence" value="ECO:0007669"/>
    <property type="project" value="UniProtKB-KW"/>
</dbReference>
<evidence type="ECO:0000256" key="9">
    <source>
        <dbReference type="ARBA" id="ARBA00023264"/>
    </source>
</evidence>
<dbReference type="SUPFAM" id="SSF52009">
    <property type="entry name" value="Phosphohistidine domain"/>
    <property type="match status" value="1"/>
</dbReference>
<dbReference type="InterPro" id="IPR036637">
    <property type="entry name" value="Phosphohistidine_dom_sf"/>
</dbReference>
<dbReference type="Gene3D" id="3.30.470.20">
    <property type="entry name" value="ATP-grasp fold, B domain"/>
    <property type="match status" value="2"/>
</dbReference>
<keyword evidence="13" id="KW-0418">Kinase</keyword>
<dbReference type="PANTHER" id="PTHR43615">
    <property type="entry name" value="PHOSPHOENOLPYRUVATE SYNTHASE-RELATED"/>
    <property type="match status" value="1"/>
</dbReference>
<dbReference type="Pfam" id="PF00391">
    <property type="entry name" value="PEP-utilizers"/>
    <property type="match status" value="1"/>
</dbReference>
<name>A0A1Z4LQZ8_9CYAN</name>
<evidence type="ECO:0000256" key="6">
    <source>
        <dbReference type="ARBA" id="ARBA00023098"/>
    </source>
</evidence>
<dbReference type="InterPro" id="IPR002192">
    <property type="entry name" value="PPDK_AMP/ATP-bd"/>
</dbReference>
<dbReference type="Gene3D" id="3.50.30.10">
    <property type="entry name" value="Phosphohistidine domain"/>
    <property type="match status" value="1"/>
</dbReference>
<feature type="transmembrane region" description="Helical" evidence="10">
    <location>
        <begin position="109"/>
        <end position="134"/>
    </location>
</feature>
<keyword evidence="2" id="KW-0444">Lipid biosynthesis</keyword>
<evidence type="ECO:0000256" key="1">
    <source>
        <dbReference type="ARBA" id="ARBA00022475"/>
    </source>
</evidence>
<feature type="transmembrane region" description="Helical" evidence="10">
    <location>
        <begin position="43"/>
        <end position="62"/>
    </location>
</feature>
<accession>A0A1Z4LQZ8</accession>
<keyword evidence="6" id="KW-0443">Lipid metabolism</keyword>
<protein>
    <submittedName>
        <fullName evidence="13">Pyruvate phosphate dikinase PEP/pyruvate-binding protein</fullName>
    </submittedName>
</protein>
<feature type="transmembrane region" description="Helical" evidence="10">
    <location>
        <begin position="82"/>
        <end position="100"/>
    </location>
</feature>
<evidence type="ECO:0000256" key="7">
    <source>
        <dbReference type="ARBA" id="ARBA00023136"/>
    </source>
</evidence>
<evidence type="ECO:0000256" key="10">
    <source>
        <dbReference type="SAM" id="Phobius"/>
    </source>
</evidence>
<dbReference type="GO" id="GO:0016301">
    <property type="term" value="F:kinase activity"/>
    <property type="evidence" value="ECO:0007669"/>
    <property type="project" value="UniProtKB-KW"/>
</dbReference>
<dbReference type="Gene3D" id="3.30.1490.20">
    <property type="entry name" value="ATP-grasp fold, A domain"/>
    <property type="match status" value="1"/>
</dbReference>
<evidence type="ECO:0000256" key="3">
    <source>
        <dbReference type="ARBA" id="ARBA00022679"/>
    </source>
</evidence>
<feature type="transmembrane region" description="Helical" evidence="10">
    <location>
        <begin position="161"/>
        <end position="178"/>
    </location>
</feature>
<dbReference type="InterPro" id="IPR008279">
    <property type="entry name" value="PEP-util_enz_mobile_dom"/>
</dbReference>
<sequence>MLELWGALFIFIFCPLLGGLPVISWITNALAKRRLSQIGTGNIGVSAAFYHGGTLVGVLAVLSEALKGVLAVLIARAFFESGSYWELIALIALVVGRFWMGKGAGTTNVVWGFAVHDPMAAAFVFLVGSISFLLLRSKELAKYGVLILFPLIVAVLHFDDLAQITAAFVLAALLAWIYQQIPDDLNLKASEAKPDSQVMFQLLRGDQKILSLDDELDAAIVGNKAARSSEMKRAGYPVPKGWVLTPMDEPEMLIDFLQPSDLSPLAVRSSALGEDTEEASAAGQYETILNVTTKEGLQQAINTVRASYEHPAATQYRRDRNLKEAAMAVLIQQQIQGVYSGVAFSRDPITQENDAVVIEATAGSAAQVVSGRYTPEQYRAFVVKTENLSSVHLEGEGEIPAVLIKQVAYLTRQIEQYYHGIPQDIEWSYDGQTLWILQVRPITTLLPIWTRKIAAEVIPGIIHPLTWSINRPLTCGSWGGIFAIVLGERAIGLDFNETATLHFSRAYFNASLLGKIFLRMGLPPESLEFLTRGAKMSKPPLGSTFSNLPGLLRLFSRELSLKRDFKRDFRKRFQPGMSQLTKQSLIELDQNQLLERIEFILELLRSATYYSIMAPLSAAIRQGIFKPKDSDIDNSTAPEVAALRELGELAAQAKSILPEFDSETLFEDLAVSTPGQKILEDFETLLNRYGYLSDVGTDIAVPTWREEPEAVKLLFIQLMQGNPPPAAKRKRGGVVQSRVDLKGRVTEIYSRLLAQLRWSFIALERNWLQNGLIGEPGDIFFLEIDEIHKIISDSDYQLMSNLTELVEIRKTQLQEDSQLNPLPLLVYGNAPPLSVFFSPPSLVPDGMLTGIPASHGQIEGKVKVLRNLQAVPDIDKQTILVVPYTDSGWVALLARAGGLIAEAGGKLSHGAIIAREYGIPAIMDVHNATWLLQDGQRVRIDGSKGIIEISNDLRPG</sequence>
<dbReference type="PANTHER" id="PTHR43615:SF1">
    <property type="entry name" value="PPDK_N DOMAIN-CONTAINING PROTEIN"/>
    <property type="match status" value="1"/>
</dbReference>
<keyword evidence="14" id="KW-1185">Reference proteome</keyword>
<dbReference type="InterPro" id="IPR003811">
    <property type="entry name" value="G3P_acylTferase_PlsY"/>
</dbReference>
<dbReference type="SMART" id="SM01207">
    <property type="entry name" value="G3P_acyltransf"/>
    <property type="match status" value="1"/>
</dbReference>
<dbReference type="Pfam" id="PF02660">
    <property type="entry name" value="G3P_acyltransf"/>
    <property type="match status" value="1"/>
</dbReference>
<feature type="domain" description="PEP-utilising enzyme mobile" evidence="11">
    <location>
        <begin position="875"/>
        <end position="945"/>
    </location>
</feature>